<dbReference type="EMBL" id="BDCR01000004">
    <property type="protein sequence ID" value="GAT64155.1"/>
    <property type="molecule type" value="Genomic_DNA"/>
</dbReference>
<keyword evidence="4" id="KW-1185">Reference proteome</keyword>
<evidence type="ECO:0000313" key="3">
    <source>
        <dbReference type="EMBL" id="GAT64155.1"/>
    </source>
</evidence>
<evidence type="ECO:0000256" key="1">
    <source>
        <dbReference type="SAM" id="Phobius"/>
    </source>
</evidence>
<feature type="domain" description="Inner membrane protein YgaP-like transmembrane" evidence="2">
    <location>
        <begin position="1"/>
        <end position="67"/>
    </location>
</feature>
<keyword evidence="1" id="KW-0812">Transmembrane</keyword>
<dbReference type="InterPro" id="IPR021309">
    <property type="entry name" value="YgaP-like_TM"/>
</dbReference>
<accession>A0A161LFX6</accession>
<keyword evidence="1" id="KW-0472">Membrane</keyword>
<reference evidence="4" key="2">
    <citation type="journal article" date="2017" name="Genome Announc.">
        <title>Draft genome sequence of Paludibacter jiangxiensis NM7(T), a propionate-producing fermentative bacterium.</title>
        <authorList>
            <person name="Qiu Y.-L."/>
            <person name="Tourlousse D.M."/>
            <person name="Matsuura N."/>
            <person name="Ohashi A."/>
            <person name="Sekiguchi Y."/>
        </authorList>
    </citation>
    <scope>NUCLEOTIDE SEQUENCE [LARGE SCALE GENOMIC DNA]</scope>
    <source>
        <strain evidence="4">NM7</strain>
    </source>
</reference>
<evidence type="ECO:0000259" key="2">
    <source>
        <dbReference type="Pfam" id="PF11127"/>
    </source>
</evidence>
<dbReference type="Proteomes" id="UP000076586">
    <property type="component" value="Unassembled WGS sequence"/>
</dbReference>
<gene>
    <name evidence="3" type="ORF">PJIAN_4704</name>
</gene>
<dbReference type="AlphaFoldDB" id="A0A161LFX6"/>
<sequence>MKKNMGTLDKGIRLAIAFVIVILDINNVVTGTLGDILLIVAVLLVITTFLGFCPLYLPFGWNTNKQKEE</sequence>
<feature type="transmembrane region" description="Helical" evidence="1">
    <location>
        <begin position="12"/>
        <end position="30"/>
    </location>
</feature>
<dbReference type="STRING" id="681398.PJIAN_4704"/>
<organism evidence="3 4">
    <name type="scientific">Paludibacter jiangxiensis</name>
    <dbReference type="NCBI Taxonomy" id="681398"/>
    <lineage>
        <taxon>Bacteria</taxon>
        <taxon>Pseudomonadati</taxon>
        <taxon>Bacteroidota</taxon>
        <taxon>Bacteroidia</taxon>
        <taxon>Bacteroidales</taxon>
        <taxon>Paludibacteraceae</taxon>
        <taxon>Paludibacter</taxon>
    </lineage>
</organism>
<comment type="caution">
    <text evidence="3">The sequence shown here is derived from an EMBL/GenBank/DDBJ whole genome shotgun (WGS) entry which is preliminary data.</text>
</comment>
<feature type="transmembrane region" description="Helical" evidence="1">
    <location>
        <begin position="36"/>
        <end position="57"/>
    </location>
</feature>
<dbReference type="OrthoDB" id="9804804at2"/>
<name>A0A161LFX6_9BACT</name>
<protein>
    <recommendedName>
        <fullName evidence="2">Inner membrane protein YgaP-like transmembrane domain-containing protein</fullName>
    </recommendedName>
</protein>
<evidence type="ECO:0000313" key="4">
    <source>
        <dbReference type="Proteomes" id="UP000076586"/>
    </source>
</evidence>
<dbReference type="RefSeq" id="WP_068705991.1">
    <property type="nucleotide sequence ID" value="NZ_BDCR01000004.1"/>
</dbReference>
<dbReference type="Pfam" id="PF11127">
    <property type="entry name" value="YgaP-like_TM"/>
    <property type="match status" value="1"/>
</dbReference>
<keyword evidence="1" id="KW-1133">Transmembrane helix</keyword>
<reference evidence="4" key="1">
    <citation type="submission" date="2016-04" db="EMBL/GenBank/DDBJ databases">
        <title>Draft genome sequence of Paludibacter jiangxiensis strain NM7.</title>
        <authorList>
            <person name="Qiu Y."/>
            <person name="Matsuura N."/>
            <person name="Ohashi A."/>
            <person name="Tourlousse M.D."/>
            <person name="Sekiguchi Y."/>
        </authorList>
    </citation>
    <scope>NUCLEOTIDE SEQUENCE [LARGE SCALE GENOMIC DNA]</scope>
    <source>
        <strain evidence="4">NM7</strain>
    </source>
</reference>
<proteinExistence type="predicted"/>